<dbReference type="InterPro" id="IPR011989">
    <property type="entry name" value="ARM-like"/>
</dbReference>
<name>A0A8C4QSU2_EPTBU</name>
<dbReference type="InterPro" id="IPR056235">
    <property type="entry name" value="INTS4_8HBD"/>
</dbReference>
<dbReference type="GO" id="GO:0032039">
    <property type="term" value="C:integrator complex"/>
    <property type="evidence" value="ECO:0007669"/>
    <property type="project" value="TreeGrafter"/>
</dbReference>
<dbReference type="InterPro" id="IPR057412">
    <property type="entry name" value="INTS4_C"/>
</dbReference>
<comment type="subcellular location">
    <subcellularLocation>
        <location evidence="1">Nucleus</location>
    </subcellularLocation>
</comment>
<evidence type="ECO:0000259" key="3">
    <source>
        <dbReference type="Pfam" id="PF24493"/>
    </source>
</evidence>
<evidence type="ECO:0000256" key="1">
    <source>
        <dbReference type="ARBA" id="ARBA00004123"/>
    </source>
</evidence>
<feature type="domain" description="Integrator complex subunit 4/Protein SIEL C-terminal Ig-like" evidence="4">
    <location>
        <begin position="735"/>
        <end position="882"/>
    </location>
</feature>
<evidence type="ECO:0000313" key="5">
    <source>
        <dbReference type="Ensembl" id="ENSEBUP00000019750.1"/>
    </source>
</evidence>
<protein>
    <submittedName>
        <fullName evidence="5">Integrator complex subunit 4</fullName>
    </submittedName>
</protein>
<organism evidence="5 6">
    <name type="scientific">Eptatretus burgeri</name>
    <name type="common">Inshore hagfish</name>
    <dbReference type="NCBI Taxonomy" id="7764"/>
    <lineage>
        <taxon>Eukaryota</taxon>
        <taxon>Metazoa</taxon>
        <taxon>Chordata</taxon>
        <taxon>Craniata</taxon>
        <taxon>Vertebrata</taxon>
        <taxon>Cyclostomata</taxon>
        <taxon>Myxini</taxon>
        <taxon>Myxiniformes</taxon>
        <taxon>Myxinidae</taxon>
        <taxon>Eptatretinae</taxon>
        <taxon>Eptatretus</taxon>
    </lineage>
</organism>
<keyword evidence="6" id="KW-1185">Reference proteome</keyword>
<dbReference type="Pfam" id="PF24493">
    <property type="entry name" value="INTS4_8HBD"/>
    <property type="match status" value="1"/>
</dbReference>
<reference evidence="5" key="2">
    <citation type="submission" date="2025-09" db="UniProtKB">
        <authorList>
            <consortium name="Ensembl"/>
        </authorList>
    </citation>
    <scope>IDENTIFICATION</scope>
</reference>
<dbReference type="Proteomes" id="UP000694388">
    <property type="component" value="Unplaced"/>
</dbReference>
<dbReference type="Gene3D" id="1.25.10.10">
    <property type="entry name" value="Leucine-rich Repeat Variant"/>
    <property type="match status" value="2"/>
</dbReference>
<proteinExistence type="predicted"/>
<dbReference type="PANTHER" id="PTHR20938:SF0">
    <property type="entry name" value="INTEGRATOR COMPLEX SUBUNIT 4"/>
    <property type="match status" value="1"/>
</dbReference>
<evidence type="ECO:0000256" key="2">
    <source>
        <dbReference type="ARBA" id="ARBA00023242"/>
    </source>
</evidence>
<dbReference type="PANTHER" id="PTHR20938">
    <property type="entry name" value="INTEGRATOR COMPLEX SUBUNIT 4"/>
    <property type="match status" value="1"/>
</dbReference>
<dbReference type="FunFam" id="1.25.10.10:FF:000119">
    <property type="entry name" value="Integrator complex subunit 4"/>
    <property type="match status" value="1"/>
</dbReference>
<dbReference type="Ensembl" id="ENSEBUT00000020326.1">
    <property type="protein sequence ID" value="ENSEBUP00000019750.1"/>
    <property type="gene ID" value="ENSEBUG00000012250.1"/>
</dbReference>
<evidence type="ECO:0000313" key="6">
    <source>
        <dbReference type="Proteomes" id="UP000694388"/>
    </source>
</evidence>
<evidence type="ECO:0000259" key="4">
    <source>
        <dbReference type="Pfam" id="PF25458"/>
    </source>
</evidence>
<dbReference type="AlphaFoldDB" id="A0A8C4QSU2"/>
<dbReference type="OMA" id="GNRHPDY"/>
<dbReference type="Pfam" id="PF13646">
    <property type="entry name" value="HEAT_2"/>
    <property type="match status" value="1"/>
</dbReference>
<dbReference type="GO" id="GO:0016180">
    <property type="term" value="P:snRNA processing"/>
    <property type="evidence" value="ECO:0007669"/>
    <property type="project" value="TreeGrafter"/>
</dbReference>
<dbReference type="Pfam" id="PF25458">
    <property type="entry name" value="INTS4_C"/>
    <property type="match status" value="1"/>
</dbReference>
<feature type="domain" description="INTS4 8 helical bundle" evidence="3">
    <location>
        <begin position="552"/>
        <end position="726"/>
    </location>
</feature>
<reference evidence="5" key="1">
    <citation type="submission" date="2025-08" db="UniProtKB">
        <authorList>
            <consortium name="Ensembl"/>
        </authorList>
    </citation>
    <scope>IDENTIFICATION</scope>
</reference>
<dbReference type="SUPFAM" id="SSF48371">
    <property type="entry name" value="ARM repeat"/>
    <property type="match status" value="1"/>
</dbReference>
<keyword evidence="2" id="KW-0539">Nucleus</keyword>
<accession>A0A8C4QSU2</accession>
<sequence>MSWHLSCFDPATVKRLRLSKPSKSAALHQELSRAQGSAEALQLLLQFARKPVEPESVEGVVRILLEHFYKESDTAVRLKVSSLLGTLVQTPAFSADSVLDDVIMAITSERSHQVKAQLMEALQAIGLQQPAGSSLRQRILALGCKQLSNSSHSVRSRCLQLLGNLGSVEAAAGGDAGASRVIAGMEEGPAGDVQGVIAAYLSDQDARVRSSAIGALMLLHERGLKLQQAVYSQEFKIIYLYHLPPFLSIFCFSLCALQGSMERVSAEFLEQTLDKKLMSDLKRKRSAHERAKELFSSGEFSSGRRWADDCPREAVDRDAACLISSGACGAFVHGLEDELYEVRMAAVDSLCQLARASQSFAVKSLDFLVDMFNDEIEEVRLQSIHALRLISQHITLRDDQLDIVLAVLEDSSRDIREAVHELLCVTNVSTKSGLHLALLELLKNLDKYPSDRHSIWRCLQHLGQRHPNLVLPLVPVLLSTHPYFDSPEPNVDDPSYVGVLVMVFNAGQSCPTLCSLLPSHTLRHYAYLRDSLSHLVPPLSVSASTQQDAQHCLQSSLDRVRCLRRPDTPGACELLRLTIRDLKSLGELVPDLKGAAEFSALYLGCQLLLTQCKYNMVVYSRQVLEDSSRLEFLFEGLGPKHVAGARQLRVQAQALRLVLQARSGKRSVSFLCAVRCLEPQLGALPGGFAERLFESMPFLSTSKPHDIIRTLSSLLRQAHFIPLEPPMEAKRASAEIIEPTGESDNPLKFTAGLVLGLDLDASIHHVSEPHLRVRVQVVYPDGQSQIIHPRAADFRNPSPGLHRLITQVYLSHSAWTEPCEIEISLLLTYSTDNSISPPSCASPAANCTESFESSSLPFIGTVATEGSLPLCASTRVLVAPKPPRR</sequence>
<dbReference type="InterPro" id="IPR016024">
    <property type="entry name" value="ARM-type_fold"/>
</dbReference>
<dbReference type="GeneTree" id="ENSGT00390000010128"/>